<sequence length="504" mass="57266">MHRCFTTPELVDGIISHLDPTYRPTSRSLAVLARTARLFQEPALDALWRNQSSVWNLLYCLPPDVVERVSLKNTDVNFLRPVLASDCERLVLYARRVKTFSSSSGEYISPLSHPEIFLALSFIFPAPGSLFPNLIDLTWNHDEKNFSFVTLLLGPKITKIELRLETPQQASLLPYLPGKCPSLVDLKLSFTRRAESWTSIRGHNILEFAQELRCITHLRLGANSIDSVSLKQIGQISSLQSFHMTGWVPPEALVTLEPPLFVSLRSLHMVASRKNIPSTARFLELCSDAFLDSFSVEFTDYIPAGLIQPLLAALADSQCSSLTTLSIRQMCFVTLENQEDVFTIDWLRPALRFSNLTHINIWLLPGFDLDDEAVSEMAQAWPRLRSLCLKERVTEPRTTLRSMQLLARHCPGLRDYNIGFTTDEVPSIEEPPFQNMRLRSLGMKPSPLHASQVVVVARFLSAIFPNLRDVNAARAPYGYHQQWREVERLLPIFVQVRQEGKRWA</sequence>
<evidence type="ECO:0008006" key="3">
    <source>
        <dbReference type="Google" id="ProtNLM"/>
    </source>
</evidence>
<comment type="caution">
    <text evidence="1">The sequence shown here is derived from an EMBL/GenBank/DDBJ whole genome shotgun (WGS) entry which is preliminary data.</text>
</comment>
<keyword evidence="2" id="KW-1185">Reference proteome</keyword>
<accession>A0AAD7FZQ5</accession>
<dbReference type="Proteomes" id="UP001221142">
    <property type="component" value="Unassembled WGS sequence"/>
</dbReference>
<proteinExistence type="predicted"/>
<reference evidence="1" key="1">
    <citation type="submission" date="2023-03" db="EMBL/GenBank/DDBJ databases">
        <title>Massive genome expansion in bonnet fungi (Mycena s.s.) driven by repeated elements and novel gene families across ecological guilds.</title>
        <authorList>
            <consortium name="Lawrence Berkeley National Laboratory"/>
            <person name="Harder C.B."/>
            <person name="Miyauchi S."/>
            <person name="Viragh M."/>
            <person name="Kuo A."/>
            <person name="Thoen E."/>
            <person name="Andreopoulos B."/>
            <person name="Lu D."/>
            <person name="Skrede I."/>
            <person name="Drula E."/>
            <person name="Henrissat B."/>
            <person name="Morin E."/>
            <person name="Kohler A."/>
            <person name="Barry K."/>
            <person name="LaButti K."/>
            <person name="Morin E."/>
            <person name="Salamov A."/>
            <person name="Lipzen A."/>
            <person name="Mereny Z."/>
            <person name="Hegedus B."/>
            <person name="Baldrian P."/>
            <person name="Stursova M."/>
            <person name="Weitz H."/>
            <person name="Taylor A."/>
            <person name="Grigoriev I.V."/>
            <person name="Nagy L.G."/>
            <person name="Martin F."/>
            <person name="Kauserud H."/>
        </authorList>
    </citation>
    <scope>NUCLEOTIDE SEQUENCE</scope>
    <source>
        <strain evidence="1">9284</strain>
    </source>
</reference>
<protein>
    <recommendedName>
        <fullName evidence="3">F-box domain-containing protein</fullName>
    </recommendedName>
</protein>
<evidence type="ECO:0000313" key="2">
    <source>
        <dbReference type="Proteomes" id="UP001221142"/>
    </source>
</evidence>
<dbReference type="InterPro" id="IPR032675">
    <property type="entry name" value="LRR_dom_sf"/>
</dbReference>
<dbReference type="Gene3D" id="3.80.10.10">
    <property type="entry name" value="Ribonuclease Inhibitor"/>
    <property type="match status" value="1"/>
</dbReference>
<dbReference type="SUPFAM" id="SSF52047">
    <property type="entry name" value="RNI-like"/>
    <property type="match status" value="1"/>
</dbReference>
<dbReference type="AlphaFoldDB" id="A0AAD7FZQ5"/>
<name>A0AAD7FZQ5_9AGAR</name>
<evidence type="ECO:0000313" key="1">
    <source>
        <dbReference type="EMBL" id="KAJ7647916.1"/>
    </source>
</evidence>
<organism evidence="1 2">
    <name type="scientific">Roridomyces roridus</name>
    <dbReference type="NCBI Taxonomy" id="1738132"/>
    <lineage>
        <taxon>Eukaryota</taxon>
        <taxon>Fungi</taxon>
        <taxon>Dikarya</taxon>
        <taxon>Basidiomycota</taxon>
        <taxon>Agaricomycotina</taxon>
        <taxon>Agaricomycetes</taxon>
        <taxon>Agaricomycetidae</taxon>
        <taxon>Agaricales</taxon>
        <taxon>Marasmiineae</taxon>
        <taxon>Mycenaceae</taxon>
        <taxon>Roridomyces</taxon>
    </lineage>
</organism>
<gene>
    <name evidence="1" type="ORF">FB45DRAFT_823040</name>
</gene>
<dbReference type="EMBL" id="JARKIF010000002">
    <property type="protein sequence ID" value="KAJ7647916.1"/>
    <property type="molecule type" value="Genomic_DNA"/>
</dbReference>